<organism evidence="4 5">
    <name type="scientific">Pseudomonas syringae pv. pisi</name>
    <dbReference type="NCBI Taxonomy" id="59510"/>
    <lineage>
        <taxon>Bacteria</taxon>
        <taxon>Pseudomonadati</taxon>
        <taxon>Pseudomonadota</taxon>
        <taxon>Gammaproteobacteria</taxon>
        <taxon>Pseudomonadales</taxon>
        <taxon>Pseudomonadaceae</taxon>
        <taxon>Pseudomonas</taxon>
        <taxon>Pseudomonas syringae</taxon>
    </lineage>
</organism>
<evidence type="ECO:0000259" key="3">
    <source>
        <dbReference type="Pfam" id="PF00589"/>
    </source>
</evidence>
<evidence type="ECO:0000313" key="5">
    <source>
        <dbReference type="Proteomes" id="UP000276886"/>
    </source>
</evidence>
<dbReference type="AlphaFoldDB" id="A0A3M3UJL6"/>
<sequence>MDVRLESRLEHARPLRREILEGRGRQSNTETGRAVYGQPPESRHDTSRFIVNISVEALQAPKESTLDAWLNTPRLAKCGEVFTPADPMWRPDKSASDSVNWKAAIACVSPDWRPWLHAALVYRMVDVAACTVANTASVLSRAAQAGLDPLNEGQLIALRERFSDKEFSIMASFIAFWHDCESLEQRPSQSLVDAYKELPRKKNSSNDVILSLDPEEGPLTQVEQDALHQWIHEQFCHGQLGFEQYIYLRMLMIYGQRGSQVRMMVFGDFTKSEVKFHRAKQKGDEAGWRKKSETFRLDEDLYNTVQAYKAMILAQLWETYPGGVDWNVAIQNVPLFRKKLDHHAAEAWKRRRNPPVLLDSPLQKALEDAPQPLFHVRSGTVKQWLSHIERIESFPISPRTHQPLKVTRGHRFRHTLGTDLSNAGLSEFAIARALMHSDTRTVRKYRAVSTELLALIDAKMSNHMALIVNAFTGIIVTDLTSAINGDRADRLIEDVAVCGATAACLLDAPYTCYACGKFQPLLHANHREVLERLERRREQTIATDKTTGVLWDRAILACRKVILDCEAMHRSSD</sequence>
<proteinExistence type="predicted"/>
<evidence type="ECO:0000313" key="4">
    <source>
        <dbReference type="EMBL" id="RMO33398.1"/>
    </source>
</evidence>
<dbReference type="Pfam" id="PF00589">
    <property type="entry name" value="Phage_integrase"/>
    <property type="match status" value="1"/>
</dbReference>
<dbReference type="InterPro" id="IPR002104">
    <property type="entry name" value="Integrase_catalytic"/>
</dbReference>
<evidence type="ECO:0000256" key="1">
    <source>
        <dbReference type="ARBA" id="ARBA00023172"/>
    </source>
</evidence>
<keyword evidence="1" id="KW-0233">DNA recombination</keyword>
<protein>
    <submittedName>
        <fullName evidence="4">Site-specific recombinase, phage integrase family</fullName>
    </submittedName>
</protein>
<gene>
    <name evidence="4" type="ORF">ALQ44_04912</name>
</gene>
<reference evidence="4 5" key="1">
    <citation type="submission" date="2018-08" db="EMBL/GenBank/DDBJ databases">
        <title>Recombination of ecologically and evolutionarily significant loci maintains genetic cohesion in the Pseudomonas syringae species complex.</title>
        <authorList>
            <person name="Dillon M."/>
            <person name="Thakur S."/>
            <person name="Almeida R.N.D."/>
            <person name="Weir B.S."/>
            <person name="Guttman D.S."/>
        </authorList>
    </citation>
    <scope>NUCLEOTIDE SEQUENCE [LARGE SCALE GENOMIC DNA]</scope>
    <source>
        <strain evidence="4 5">ICMP 2788</strain>
    </source>
</reference>
<dbReference type="SUPFAM" id="SSF56349">
    <property type="entry name" value="DNA breaking-rejoining enzymes"/>
    <property type="match status" value="1"/>
</dbReference>
<dbReference type="GO" id="GO:0006310">
    <property type="term" value="P:DNA recombination"/>
    <property type="evidence" value="ECO:0007669"/>
    <property type="project" value="UniProtKB-KW"/>
</dbReference>
<dbReference type="Gene3D" id="1.10.443.10">
    <property type="entry name" value="Intergrase catalytic core"/>
    <property type="match status" value="1"/>
</dbReference>
<dbReference type="GO" id="GO:0003677">
    <property type="term" value="F:DNA binding"/>
    <property type="evidence" value="ECO:0007669"/>
    <property type="project" value="InterPro"/>
</dbReference>
<dbReference type="Proteomes" id="UP000276886">
    <property type="component" value="Unassembled WGS sequence"/>
</dbReference>
<dbReference type="GO" id="GO:0015074">
    <property type="term" value="P:DNA integration"/>
    <property type="evidence" value="ECO:0007669"/>
    <property type="project" value="InterPro"/>
</dbReference>
<dbReference type="CDD" id="cd00397">
    <property type="entry name" value="DNA_BRE_C"/>
    <property type="match status" value="1"/>
</dbReference>
<comment type="caution">
    <text evidence="4">The sequence shown here is derived from an EMBL/GenBank/DDBJ whole genome shotgun (WGS) entry which is preliminary data.</text>
</comment>
<dbReference type="InterPro" id="IPR011010">
    <property type="entry name" value="DNA_brk_join_enz"/>
</dbReference>
<dbReference type="InterPro" id="IPR013762">
    <property type="entry name" value="Integrase-like_cat_sf"/>
</dbReference>
<accession>A0A3M3UJL6</accession>
<evidence type="ECO:0000256" key="2">
    <source>
        <dbReference type="SAM" id="MobiDB-lite"/>
    </source>
</evidence>
<feature type="region of interest" description="Disordered" evidence="2">
    <location>
        <begin position="16"/>
        <end position="43"/>
    </location>
</feature>
<name>A0A3M3UJL6_PSESJ</name>
<feature type="domain" description="Tyr recombinase" evidence="3">
    <location>
        <begin position="406"/>
        <end position="449"/>
    </location>
</feature>
<dbReference type="EMBL" id="RBPQ01000016">
    <property type="protein sequence ID" value="RMO33398.1"/>
    <property type="molecule type" value="Genomic_DNA"/>
</dbReference>